<accession>A0A4C1UD27</accession>
<gene>
    <name evidence="3" type="ORF">EVAR_10128_1</name>
</gene>
<feature type="compositionally biased region" description="Basic and acidic residues" evidence="1">
    <location>
        <begin position="45"/>
        <end position="59"/>
    </location>
</feature>
<reference evidence="3 4" key="1">
    <citation type="journal article" date="2019" name="Commun. Biol.">
        <title>The bagworm genome reveals a unique fibroin gene that provides high tensile strength.</title>
        <authorList>
            <person name="Kono N."/>
            <person name="Nakamura H."/>
            <person name="Ohtoshi R."/>
            <person name="Tomita M."/>
            <person name="Numata K."/>
            <person name="Arakawa K."/>
        </authorList>
    </citation>
    <scope>NUCLEOTIDE SEQUENCE [LARGE SCALE GENOMIC DNA]</scope>
</reference>
<evidence type="ECO:0000256" key="2">
    <source>
        <dbReference type="SAM" id="SignalP"/>
    </source>
</evidence>
<comment type="caution">
    <text evidence="3">The sequence shown here is derived from an EMBL/GenBank/DDBJ whole genome shotgun (WGS) entry which is preliminary data.</text>
</comment>
<feature type="chain" id="PRO_5020040537" evidence="2">
    <location>
        <begin position="17"/>
        <end position="250"/>
    </location>
</feature>
<feature type="region of interest" description="Disordered" evidence="1">
    <location>
        <begin position="43"/>
        <end position="74"/>
    </location>
</feature>
<dbReference type="AlphaFoldDB" id="A0A4C1UD27"/>
<name>A0A4C1UD27_EUMVA</name>
<sequence>MLAGVVLAWCVCAAAGAPDSRLARKQQRPTRGFKNVEMMTARGFGKRDRAPTRAQRDVRNQPAPAQRSLRGTPIFKSPSVGIARDFGKRAPEEIQDGGVQRPKFNPKSNLLVATGFGKRSFNSEDSDEVEGLIRTTRGNFNPHTSKVLIARGFGKRQDDLEGGVYGLDNFWELLDNTPERESQEFNEEKTLESIPVDWFVSELLNNPEFARTVVRKFIDLNQVLNSDKASLINDDVRADSVDVGSSYLIV</sequence>
<dbReference type="Proteomes" id="UP000299102">
    <property type="component" value="Unassembled WGS sequence"/>
</dbReference>
<dbReference type="EMBL" id="BGZK01000156">
    <property type="protein sequence ID" value="GBP24027.1"/>
    <property type="molecule type" value="Genomic_DNA"/>
</dbReference>
<proteinExistence type="predicted"/>
<organism evidence="3 4">
    <name type="scientific">Eumeta variegata</name>
    <name type="common">Bagworm moth</name>
    <name type="synonym">Eumeta japonica</name>
    <dbReference type="NCBI Taxonomy" id="151549"/>
    <lineage>
        <taxon>Eukaryota</taxon>
        <taxon>Metazoa</taxon>
        <taxon>Ecdysozoa</taxon>
        <taxon>Arthropoda</taxon>
        <taxon>Hexapoda</taxon>
        <taxon>Insecta</taxon>
        <taxon>Pterygota</taxon>
        <taxon>Neoptera</taxon>
        <taxon>Endopterygota</taxon>
        <taxon>Lepidoptera</taxon>
        <taxon>Glossata</taxon>
        <taxon>Ditrysia</taxon>
        <taxon>Tineoidea</taxon>
        <taxon>Psychidae</taxon>
        <taxon>Oiketicinae</taxon>
        <taxon>Eumeta</taxon>
    </lineage>
</organism>
<dbReference type="OrthoDB" id="6101901at2759"/>
<evidence type="ECO:0000313" key="4">
    <source>
        <dbReference type="Proteomes" id="UP000299102"/>
    </source>
</evidence>
<evidence type="ECO:0000256" key="1">
    <source>
        <dbReference type="SAM" id="MobiDB-lite"/>
    </source>
</evidence>
<feature type="signal peptide" evidence="2">
    <location>
        <begin position="1"/>
        <end position="16"/>
    </location>
</feature>
<evidence type="ECO:0000313" key="3">
    <source>
        <dbReference type="EMBL" id="GBP24027.1"/>
    </source>
</evidence>
<protein>
    <submittedName>
        <fullName evidence="3">Allatotropin</fullName>
    </submittedName>
</protein>
<keyword evidence="2" id="KW-0732">Signal</keyword>
<keyword evidence="4" id="KW-1185">Reference proteome</keyword>